<evidence type="ECO:0000256" key="1">
    <source>
        <dbReference type="SAM" id="Phobius"/>
    </source>
</evidence>
<sequence>MVEVIIVVAFVLFAFTHFDTVIALIAFCADQEYGSSEVFLGHYLGFAIGLLLAVIGGLLFNELLHSWVHLLGIIPLTLGVLSILHRLPETNLIHRRASGYGGRIGVVAATGIGLSGENLAVFIPFFATLGLLEVIVIFILYAIGGGVLYLVASTVVRYTFSVVHLSWIDRWLVPIVLIVTGVFIMGSGVLG</sequence>
<gene>
    <name evidence="2" type="ORF">FYC77_19305</name>
</gene>
<keyword evidence="1" id="KW-0472">Membrane</keyword>
<dbReference type="Proteomes" id="UP000324104">
    <property type="component" value="Unassembled WGS sequence"/>
</dbReference>
<protein>
    <submittedName>
        <fullName evidence="2">Cadmium transporter</fullName>
    </submittedName>
</protein>
<feature type="transmembrane region" description="Helical" evidence="1">
    <location>
        <begin position="40"/>
        <end position="60"/>
    </location>
</feature>
<dbReference type="EMBL" id="VTAW01000048">
    <property type="protein sequence ID" value="TYT60365.1"/>
    <property type="molecule type" value="Genomic_DNA"/>
</dbReference>
<accession>A0A5D5AH63</accession>
<comment type="caution">
    <text evidence="2">The sequence shown here is derived from an EMBL/GenBank/DDBJ whole genome shotgun (WGS) entry which is preliminary data.</text>
</comment>
<keyword evidence="3" id="KW-1185">Reference proteome</keyword>
<evidence type="ECO:0000313" key="3">
    <source>
        <dbReference type="Proteomes" id="UP000324104"/>
    </source>
</evidence>
<feature type="transmembrane region" description="Helical" evidence="1">
    <location>
        <begin position="135"/>
        <end position="159"/>
    </location>
</feature>
<feature type="transmembrane region" description="Helical" evidence="1">
    <location>
        <begin position="66"/>
        <end position="84"/>
    </location>
</feature>
<dbReference type="InterPro" id="IPR004676">
    <property type="entry name" value="Cd-R_transporter"/>
</dbReference>
<evidence type="ECO:0000313" key="2">
    <source>
        <dbReference type="EMBL" id="TYT60365.1"/>
    </source>
</evidence>
<dbReference type="Pfam" id="PF03596">
    <property type="entry name" value="Cad"/>
    <property type="match status" value="1"/>
</dbReference>
<feature type="transmembrane region" description="Helical" evidence="1">
    <location>
        <begin position="171"/>
        <end position="190"/>
    </location>
</feature>
<feature type="transmembrane region" description="Helical" evidence="1">
    <location>
        <begin position="6"/>
        <end position="28"/>
    </location>
</feature>
<keyword evidence="1" id="KW-0812">Transmembrane</keyword>
<dbReference type="AlphaFoldDB" id="A0A5D5AH63"/>
<name>A0A5D5AH63_9EURY</name>
<organism evidence="2 3">
    <name type="scientific">Natrialba swarupiae</name>
    <dbReference type="NCBI Taxonomy" id="2448032"/>
    <lineage>
        <taxon>Archaea</taxon>
        <taxon>Methanobacteriati</taxon>
        <taxon>Methanobacteriota</taxon>
        <taxon>Stenosarchaea group</taxon>
        <taxon>Halobacteria</taxon>
        <taxon>Halobacteriales</taxon>
        <taxon>Natrialbaceae</taxon>
        <taxon>Natrialba</taxon>
    </lineage>
</organism>
<reference evidence="2 3" key="1">
    <citation type="submission" date="2019-08" db="EMBL/GenBank/DDBJ databases">
        <title>Archaea genome.</title>
        <authorList>
            <person name="Kajale S."/>
            <person name="Shouche Y."/>
            <person name="Deshpande N."/>
            <person name="Sharma A."/>
        </authorList>
    </citation>
    <scope>NUCLEOTIDE SEQUENCE [LARGE SCALE GENOMIC DNA]</scope>
    <source>
        <strain evidence="2 3">ESP3B_9</strain>
    </source>
</reference>
<proteinExistence type="predicted"/>
<keyword evidence="1" id="KW-1133">Transmembrane helix</keyword>
<feature type="transmembrane region" description="Helical" evidence="1">
    <location>
        <begin position="104"/>
        <end position="129"/>
    </location>
</feature>